<dbReference type="GO" id="GO:0016020">
    <property type="term" value="C:membrane"/>
    <property type="evidence" value="ECO:0007669"/>
    <property type="project" value="InterPro"/>
</dbReference>
<comment type="caution">
    <text evidence="3">The sequence shown here is derived from an EMBL/GenBank/DDBJ whole genome shotgun (WGS) entry which is preliminary data.</text>
</comment>
<feature type="transmembrane region" description="Helical" evidence="1">
    <location>
        <begin position="163"/>
        <end position="181"/>
    </location>
</feature>
<dbReference type="InterPro" id="IPR037185">
    <property type="entry name" value="EmrE-like"/>
</dbReference>
<dbReference type="PANTHER" id="PTHR22911:SF79">
    <property type="entry name" value="MOBA-LIKE NTP TRANSFERASE DOMAIN-CONTAINING PROTEIN"/>
    <property type="match status" value="1"/>
</dbReference>
<keyword evidence="4" id="KW-1185">Reference proteome</keyword>
<keyword evidence="1" id="KW-0812">Transmembrane</keyword>
<feature type="domain" description="EamA" evidence="2">
    <location>
        <begin position="9"/>
        <end position="148"/>
    </location>
</feature>
<dbReference type="PANTHER" id="PTHR22911">
    <property type="entry name" value="ACYL-MALONYL CONDENSING ENZYME-RELATED"/>
    <property type="match status" value="1"/>
</dbReference>
<dbReference type="EMBL" id="VWSJ01000008">
    <property type="protein sequence ID" value="MSN96220.1"/>
    <property type="molecule type" value="Genomic_DNA"/>
</dbReference>
<dbReference type="Pfam" id="PF00892">
    <property type="entry name" value="EamA"/>
    <property type="match status" value="2"/>
</dbReference>
<reference evidence="3 4" key="2">
    <citation type="submission" date="2020-03" db="EMBL/GenBank/DDBJ databases">
        <title>Campylobacter portucalensis sp. nov., a new species of Campylobacter isolated from the reproductive tract of bulls.</title>
        <authorList>
            <person name="Silva M.F."/>
            <person name="Pereira G."/>
            <person name="Carneiro C."/>
            <person name="Hemphill A."/>
            <person name="Mateus L."/>
            <person name="Lopes-Da-Costa L."/>
            <person name="Silva E."/>
        </authorList>
    </citation>
    <scope>NUCLEOTIDE SEQUENCE [LARGE SCALE GENOMIC DNA]</scope>
    <source>
        <strain evidence="3 4">FMV-PI01</strain>
    </source>
</reference>
<reference evidence="3 4" key="1">
    <citation type="submission" date="2019-09" db="EMBL/GenBank/DDBJ databases">
        <authorList>
            <person name="Silva M."/>
            <person name="Pereira G."/>
            <person name="Lopes-Da-Costa L."/>
            <person name="Silva E."/>
        </authorList>
    </citation>
    <scope>NUCLEOTIDE SEQUENCE [LARGE SCALE GENOMIC DNA]</scope>
    <source>
        <strain evidence="3 4">FMV-PI01</strain>
    </source>
</reference>
<dbReference type="InterPro" id="IPR000620">
    <property type="entry name" value="EamA_dom"/>
</dbReference>
<dbReference type="SUPFAM" id="SSF103481">
    <property type="entry name" value="Multidrug resistance efflux transporter EmrE"/>
    <property type="match status" value="2"/>
</dbReference>
<accession>A0A6L5WGC7</accession>
<evidence type="ECO:0000313" key="3">
    <source>
        <dbReference type="EMBL" id="MSN96220.1"/>
    </source>
</evidence>
<feature type="transmembrane region" description="Helical" evidence="1">
    <location>
        <begin position="219"/>
        <end position="240"/>
    </location>
</feature>
<feature type="transmembrane region" description="Helical" evidence="1">
    <location>
        <begin position="252"/>
        <end position="271"/>
    </location>
</feature>
<feature type="transmembrane region" description="Helical" evidence="1">
    <location>
        <begin position="41"/>
        <end position="59"/>
    </location>
</feature>
<feature type="transmembrane region" description="Helical" evidence="1">
    <location>
        <begin position="134"/>
        <end position="151"/>
    </location>
</feature>
<evidence type="ECO:0000259" key="2">
    <source>
        <dbReference type="Pfam" id="PF00892"/>
    </source>
</evidence>
<dbReference type="Proteomes" id="UP000476338">
    <property type="component" value="Unassembled WGS sequence"/>
</dbReference>
<keyword evidence="1" id="KW-0472">Membrane</keyword>
<feature type="domain" description="EamA" evidence="2">
    <location>
        <begin position="161"/>
        <end position="293"/>
    </location>
</feature>
<proteinExistence type="predicted"/>
<organism evidence="3 4">
    <name type="scientific">Campylobacter portucalensis</name>
    <dbReference type="NCBI Taxonomy" id="2608384"/>
    <lineage>
        <taxon>Bacteria</taxon>
        <taxon>Pseudomonadati</taxon>
        <taxon>Campylobacterota</taxon>
        <taxon>Epsilonproteobacteria</taxon>
        <taxon>Campylobacterales</taxon>
        <taxon>Campylobacteraceae</taxon>
        <taxon>Campylobacter</taxon>
    </lineage>
</organism>
<feature type="transmembrane region" description="Helical" evidence="1">
    <location>
        <begin position="103"/>
        <end position="122"/>
    </location>
</feature>
<dbReference type="AlphaFoldDB" id="A0A6L5WGC7"/>
<evidence type="ECO:0000313" key="4">
    <source>
        <dbReference type="Proteomes" id="UP000476338"/>
    </source>
</evidence>
<feature type="transmembrane region" description="Helical" evidence="1">
    <location>
        <begin position="188"/>
        <end position="207"/>
    </location>
</feature>
<keyword evidence="1" id="KW-1133">Transmembrane helix</keyword>
<feature type="transmembrane region" description="Helical" evidence="1">
    <location>
        <begin position="277"/>
        <end position="294"/>
    </location>
</feature>
<gene>
    <name evidence="3" type="ORF">F1B92_03250</name>
</gene>
<name>A0A6L5WGC7_9BACT</name>
<sequence length="296" mass="33059">MILKDNYLMGVIWTLLSAIFWGVSATCGQYLFEEKEIDAKWLVVVRLLCSGAFLFFIALKTQKNRAFLIFTNKFDTFVLVFYAIFGLFACQYTYYLTIELSNAAIATILQYTSPVFIMIYVAISTKTLPKKLEILALFLVISGVFVLATHLNLNSLNIPKKALIIGLISALCIVVYSITPLKINQKYGILTCLSLGLMISGVIAFFYNKFWNYSGVSDINGYLAVFGVVFFGTILSFSFYMKGLSILGPTKTSLIAALEPVATGFFVYVFLGVRYEVLDYVGFLMIIACTVLLAKK</sequence>
<protein>
    <submittedName>
        <fullName evidence="3">EamA family transporter</fullName>
    </submittedName>
</protein>
<evidence type="ECO:0000256" key="1">
    <source>
        <dbReference type="SAM" id="Phobius"/>
    </source>
</evidence>